<feature type="region of interest" description="Disordered" evidence="1">
    <location>
        <begin position="1"/>
        <end position="78"/>
    </location>
</feature>
<name>A0A8J5X388_ZIZPA</name>
<reference evidence="2" key="1">
    <citation type="journal article" date="2021" name="bioRxiv">
        <title>Whole Genome Assembly and Annotation of Northern Wild Rice, Zizania palustris L., Supports a Whole Genome Duplication in the Zizania Genus.</title>
        <authorList>
            <person name="Haas M."/>
            <person name="Kono T."/>
            <person name="Macchietto M."/>
            <person name="Millas R."/>
            <person name="McGilp L."/>
            <person name="Shao M."/>
            <person name="Duquette J."/>
            <person name="Hirsch C.N."/>
            <person name="Kimball J."/>
        </authorList>
    </citation>
    <scope>NUCLEOTIDE SEQUENCE</scope>
    <source>
        <tissue evidence="2">Fresh leaf tissue</tissue>
    </source>
</reference>
<evidence type="ECO:0000256" key="1">
    <source>
        <dbReference type="SAM" id="MobiDB-lite"/>
    </source>
</evidence>
<reference evidence="2" key="2">
    <citation type="submission" date="2021-02" db="EMBL/GenBank/DDBJ databases">
        <authorList>
            <person name="Kimball J.A."/>
            <person name="Haas M.W."/>
            <person name="Macchietto M."/>
            <person name="Kono T."/>
            <person name="Duquette J."/>
            <person name="Shao M."/>
        </authorList>
    </citation>
    <scope>NUCLEOTIDE SEQUENCE</scope>
    <source>
        <tissue evidence="2">Fresh leaf tissue</tissue>
    </source>
</reference>
<sequence>MPASSGKKQSRNRTDERGSAWCVHLDANADGGEGAGRLHREDRGRRGRNSERSQREEVVVTGGGGESVGGCVTGRLPTTRHEGLRQRAGAQERERFPNAHAFLPMKSGMSPSSSRCHPFFLQPPFLSSSALCALALEPSHAGTVAH</sequence>
<keyword evidence="3" id="KW-1185">Reference proteome</keyword>
<dbReference type="Proteomes" id="UP000729402">
    <property type="component" value="Unassembled WGS sequence"/>
</dbReference>
<dbReference type="AlphaFoldDB" id="A0A8J5X388"/>
<accession>A0A8J5X388</accession>
<feature type="compositionally biased region" description="Gly residues" evidence="1">
    <location>
        <begin position="61"/>
        <end position="72"/>
    </location>
</feature>
<feature type="compositionally biased region" description="Basic and acidic residues" evidence="1">
    <location>
        <begin position="36"/>
        <end position="58"/>
    </location>
</feature>
<comment type="caution">
    <text evidence="2">The sequence shown here is derived from an EMBL/GenBank/DDBJ whole genome shotgun (WGS) entry which is preliminary data.</text>
</comment>
<dbReference type="EMBL" id="JAAALK010000079">
    <property type="protein sequence ID" value="KAG8096427.1"/>
    <property type="molecule type" value="Genomic_DNA"/>
</dbReference>
<proteinExistence type="predicted"/>
<protein>
    <submittedName>
        <fullName evidence="2">Uncharacterized protein</fullName>
    </submittedName>
</protein>
<evidence type="ECO:0000313" key="2">
    <source>
        <dbReference type="EMBL" id="KAG8096427.1"/>
    </source>
</evidence>
<organism evidence="2 3">
    <name type="scientific">Zizania palustris</name>
    <name type="common">Northern wild rice</name>
    <dbReference type="NCBI Taxonomy" id="103762"/>
    <lineage>
        <taxon>Eukaryota</taxon>
        <taxon>Viridiplantae</taxon>
        <taxon>Streptophyta</taxon>
        <taxon>Embryophyta</taxon>
        <taxon>Tracheophyta</taxon>
        <taxon>Spermatophyta</taxon>
        <taxon>Magnoliopsida</taxon>
        <taxon>Liliopsida</taxon>
        <taxon>Poales</taxon>
        <taxon>Poaceae</taxon>
        <taxon>BOP clade</taxon>
        <taxon>Oryzoideae</taxon>
        <taxon>Oryzeae</taxon>
        <taxon>Zizaniinae</taxon>
        <taxon>Zizania</taxon>
    </lineage>
</organism>
<gene>
    <name evidence="2" type="ORF">GUJ93_ZPchr0013g34965</name>
</gene>
<evidence type="ECO:0000313" key="3">
    <source>
        <dbReference type="Proteomes" id="UP000729402"/>
    </source>
</evidence>